<name>A0A8J3QCD7_9ACTN</name>
<feature type="domain" description="HTH marR-type" evidence="1">
    <location>
        <begin position="1"/>
        <end position="134"/>
    </location>
</feature>
<dbReference type="SUPFAM" id="SSF46785">
    <property type="entry name" value="Winged helix' DNA-binding domain"/>
    <property type="match status" value="1"/>
</dbReference>
<dbReference type="EMBL" id="BONY01000033">
    <property type="protein sequence ID" value="GIH07040.1"/>
    <property type="molecule type" value="Genomic_DNA"/>
</dbReference>
<evidence type="ECO:0000313" key="3">
    <source>
        <dbReference type="Proteomes" id="UP000612899"/>
    </source>
</evidence>
<dbReference type="PROSITE" id="PS50995">
    <property type="entry name" value="HTH_MARR_2"/>
    <property type="match status" value="1"/>
</dbReference>
<evidence type="ECO:0000313" key="2">
    <source>
        <dbReference type="EMBL" id="GIH07040.1"/>
    </source>
</evidence>
<organism evidence="2 3">
    <name type="scientific">Rhizocola hellebori</name>
    <dbReference type="NCBI Taxonomy" id="1392758"/>
    <lineage>
        <taxon>Bacteria</taxon>
        <taxon>Bacillati</taxon>
        <taxon>Actinomycetota</taxon>
        <taxon>Actinomycetes</taxon>
        <taxon>Micromonosporales</taxon>
        <taxon>Micromonosporaceae</taxon>
        <taxon>Rhizocola</taxon>
    </lineage>
</organism>
<dbReference type="RefSeq" id="WP_203910850.1">
    <property type="nucleotide sequence ID" value="NZ_BONY01000033.1"/>
</dbReference>
<dbReference type="PANTHER" id="PTHR39515:SF2">
    <property type="entry name" value="HTH-TYPE TRANSCRIPTIONAL REGULATOR RV0880"/>
    <property type="match status" value="1"/>
</dbReference>
<dbReference type="PANTHER" id="PTHR39515">
    <property type="entry name" value="CONSERVED PROTEIN"/>
    <property type="match status" value="1"/>
</dbReference>
<dbReference type="Proteomes" id="UP000612899">
    <property type="component" value="Unassembled WGS sequence"/>
</dbReference>
<evidence type="ECO:0000259" key="1">
    <source>
        <dbReference type="PROSITE" id="PS50995"/>
    </source>
</evidence>
<dbReference type="InterPro" id="IPR036388">
    <property type="entry name" value="WH-like_DNA-bd_sf"/>
</dbReference>
<comment type="caution">
    <text evidence="2">The sequence shown here is derived from an EMBL/GenBank/DDBJ whole genome shotgun (WGS) entry which is preliminary data.</text>
</comment>
<reference evidence="2" key="1">
    <citation type="submission" date="2021-01" db="EMBL/GenBank/DDBJ databases">
        <title>Whole genome shotgun sequence of Rhizocola hellebori NBRC 109834.</title>
        <authorList>
            <person name="Komaki H."/>
            <person name="Tamura T."/>
        </authorList>
    </citation>
    <scope>NUCLEOTIDE SEQUENCE</scope>
    <source>
        <strain evidence="2">NBRC 109834</strain>
    </source>
</reference>
<dbReference type="InterPro" id="IPR036390">
    <property type="entry name" value="WH_DNA-bd_sf"/>
</dbReference>
<dbReference type="InterPro" id="IPR052526">
    <property type="entry name" value="HTH-type_Bedaq_tolerance"/>
</dbReference>
<gene>
    <name evidence="2" type="ORF">Rhe02_51070</name>
</gene>
<dbReference type="Gene3D" id="1.10.10.10">
    <property type="entry name" value="Winged helix-like DNA-binding domain superfamily/Winged helix DNA-binding domain"/>
    <property type="match status" value="1"/>
</dbReference>
<accession>A0A8J3QCD7</accession>
<proteinExistence type="predicted"/>
<dbReference type="Pfam" id="PF12802">
    <property type="entry name" value="MarR_2"/>
    <property type="match status" value="1"/>
</dbReference>
<protein>
    <submittedName>
        <fullName evidence="2">MarR family transcriptional regulator</fullName>
    </submittedName>
</protein>
<sequence>MDFGILLGLAYQRFVIQLNEHLAAKGFSAIKPTFGYVFRALEAETLTTAQLAARLQITSQGMAKVVEEMVSVGYLDRRADPADARVKLLELSARGRAAVATARAFHADFEARLGASAGERRVATTRAVLTELIGATEDLTRTLRPF</sequence>
<dbReference type="GO" id="GO:0003700">
    <property type="term" value="F:DNA-binding transcription factor activity"/>
    <property type="evidence" value="ECO:0007669"/>
    <property type="project" value="InterPro"/>
</dbReference>
<keyword evidence="3" id="KW-1185">Reference proteome</keyword>
<dbReference type="AlphaFoldDB" id="A0A8J3QCD7"/>
<dbReference type="InterPro" id="IPR000835">
    <property type="entry name" value="HTH_MarR-typ"/>
</dbReference>
<dbReference type="SMART" id="SM00347">
    <property type="entry name" value="HTH_MARR"/>
    <property type="match status" value="1"/>
</dbReference>